<evidence type="ECO:0000313" key="3">
    <source>
        <dbReference type="Proteomes" id="UP001217089"/>
    </source>
</evidence>
<evidence type="ECO:0000256" key="1">
    <source>
        <dbReference type="SAM" id="SignalP"/>
    </source>
</evidence>
<evidence type="ECO:0000313" key="2">
    <source>
        <dbReference type="EMBL" id="KAJ8308279.1"/>
    </source>
</evidence>
<sequence length="192" mass="21567">MCILIFLVLQLVPSQKSPSTWAFGYSEVNLFRGSPLGRVLYGTCPLYLIGPFGRLGSLGPLFVISTGTSVIKHFNDLMENASWNSFTSFSDERLKSLQYKIPESVLAAKSGNALKRELTEESYDKTENALKKLKTENSNFKFAGNKIQFDFNEEILNQISKIRRASKSNDKDISPAGWDTVKPIRRVGIGYR</sequence>
<dbReference type="Proteomes" id="UP001217089">
    <property type="component" value="Unassembled WGS sequence"/>
</dbReference>
<keyword evidence="1" id="KW-0732">Signal</keyword>
<organism evidence="2 3">
    <name type="scientific">Tegillarca granosa</name>
    <name type="common">Malaysian cockle</name>
    <name type="synonym">Anadara granosa</name>
    <dbReference type="NCBI Taxonomy" id="220873"/>
    <lineage>
        <taxon>Eukaryota</taxon>
        <taxon>Metazoa</taxon>
        <taxon>Spiralia</taxon>
        <taxon>Lophotrochozoa</taxon>
        <taxon>Mollusca</taxon>
        <taxon>Bivalvia</taxon>
        <taxon>Autobranchia</taxon>
        <taxon>Pteriomorphia</taxon>
        <taxon>Arcoida</taxon>
        <taxon>Arcoidea</taxon>
        <taxon>Arcidae</taxon>
        <taxon>Tegillarca</taxon>
    </lineage>
</organism>
<dbReference type="EMBL" id="JARBDR010000657">
    <property type="protein sequence ID" value="KAJ8308279.1"/>
    <property type="molecule type" value="Genomic_DNA"/>
</dbReference>
<comment type="caution">
    <text evidence="2">The sequence shown here is derived from an EMBL/GenBank/DDBJ whole genome shotgun (WGS) entry which is preliminary data.</text>
</comment>
<gene>
    <name evidence="2" type="ORF">KUTeg_013153</name>
</gene>
<feature type="signal peptide" evidence="1">
    <location>
        <begin position="1"/>
        <end position="22"/>
    </location>
</feature>
<accession>A0ABQ9ET92</accession>
<keyword evidence="3" id="KW-1185">Reference proteome</keyword>
<protein>
    <submittedName>
        <fullName evidence="2">Uncharacterized protein</fullName>
    </submittedName>
</protein>
<name>A0ABQ9ET92_TEGGR</name>
<proteinExistence type="predicted"/>
<reference evidence="2 3" key="1">
    <citation type="submission" date="2022-12" db="EMBL/GenBank/DDBJ databases">
        <title>Chromosome-level genome of Tegillarca granosa.</title>
        <authorList>
            <person name="Kim J."/>
        </authorList>
    </citation>
    <scope>NUCLEOTIDE SEQUENCE [LARGE SCALE GENOMIC DNA]</scope>
    <source>
        <strain evidence="2">Teg-2019</strain>
        <tissue evidence="2">Adductor muscle</tissue>
    </source>
</reference>
<feature type="chain" id="PRO_5045868633" evidence="1">
    <location>
        <begin position="23"/>
        <end position="192"/>
    </location>
</feature>